<name>A0A7S0YPK2_9CHLO</name>
<gene>
    <name evidence="1" type="ORF">PPAR00522_LOCUS15330</name>
</gene>
<dbReference type="AlphaFoldDB" id="A0A7S0YPK2"/>
<reference evidence="2" key="1">
    <citation type="journal article" date="2021" name="Plant Cell">
        <title>A ferredoxin bridge connects the two arms of plant mitochondrial complex I.</title>
        <authorList>
            <person name="Klusch N."/>
            <person name="Senkler J."/>
            <person name="Yildiz O."/>
            <person name="Kuhlbrandt W."/>
            <person name="Braun H.P."/>
        </authorList>
    </citation>
    <scope>STRUCTURE BY ELECTRON MICROSCOPY (2.97 ANGSTROMS)</scope>
</reference>
<dbReference type="SMR" id="A0A7S0YPK2"/>
<keyword evidence="2" id="KW-0002">3D-structure</keyword>
<organism evidence="1">
    <name type="scientific">Polytomella parva</name>
    <dbReference type="NCBI Taxonomy" id="51329"/>
    <lineage>
        <taxon>Eukaryota</taxon>
        <taxon>Viridiplantae</taxon>
        <taxon>Chlorophyta</taxon>
        <taxon>core chlorophytes</taxon>
        <taxon>Chlorophyceae</taxon>
        <taxon>CS clade</taxon>
        <taxon>Chlamydomonadales</taxon>
        <taxon>Chlamydomonadaceae</taxon>
        <taxon>Polytomella</taxon>
    </lineage>
</organism>
<protein>
    <submittedName>
        <fullName evidence="1">Uncharacterized protein</fullName>
    </submittedName>
</protein>
<dbReference type="PDB" id="7AR9">
    <property type="method" value="EM"/>
    <property type="resolution" value="2.97 A"/>
    <property type="chains" value="l=1-151"/>
</dbReference>
<proteinExistence type="evidence at protein level"/>
<evidence type="ECO:0000313" key="1">
    <source>
        <dbReference type="EMBL" id="CAD8781214.1"/>
    </source>
</evidence>
<evidence type="ECO:0007829" key="2">
    <source>
        <dbReference type="PDB" id="7AR9"/>
    </source>
</evidence>
<reference evidence="1" key="2">
    <citation type="submission" date="2021-01" db="EMBL/GenBank/DDBJ databases">
        <authorList>
            <person name="Corre E."/>
            <person name="Pelletier E."/>
            <person name="Niang G."/>
            <person name="Scheremetjew M."/>
            <person name="Finn R."/>
            <person name="Kale V."/>
            <person name="Holt S."/>
            <person name="Cochrane G."/>
            <person name="Meng A."/>
            <person name="Brown T."/>
            <person name="Cohen L."/>
        </authorList>
    </citation>
    <scope>NUCLEOTIDE SEQUENCE</scope>
    <source>
        <strain evidence="1">SAG 63-3</strain>
    </source>
</reference>
<sequence>MSLTLGLRSLSRGALAARNALPKRAGAGGPVKLSPPVDKPLPYNYDFWMDNGIYPGQPIYDGMFGSMVGNMSLEYMAKGWLVLLPILSAPFVYEHCIADDVTRNPFVPRQYPSEVREFLALFKNGFVLNDYSQPDYEEMKRRQSGLLTPIY</sequence>
<dbReference type="EMBL" id="HBFM01023673">
    <property type="protein sequence ID" value="CAD8781214.1"/>
    <property type="molecule type" value="Transcribed_RNA"/>
</dbReference>
<accession>A0A7S0YPK2</accession>